<keyword evidence="3" id="KW-1185">Reference proteome</keyword>
<reference evidence="2" key="1">
    <citation type="submission" date="2021-11" db="EMBL/GenBank/DDBJ databases">
        <title>Description of novel Flavobacterium species.</title>
        <authorList>
            <person name="Saticioglu I.B."/>
            <person name="Ay H."/>
            <person name="Altun S."/>
            <person name="Duman M."/>
        </authorList>
    </citation>
    <scope>NUCLEOTIDE SEQUENCE</scope>
    <source>
        <strain evidence="2">F-30</strain>
    </source>
</reference>
<sequence length="431" mass="47937">MEKKTMTLKELKQRKMLLVLPIITLPFLTMLFWTLGGGKGNAVSNVEEEKRGFNIALPNPKFKEDSALDKMSYYDKATIDSLKLQEQIKKDPNYSMTGLSKDSALDSNESDIDPAMFRKGKTALNTSSFRGENEQKMYQKLEALQKAIAEPPKSISSDQDMREFEYRNSSNTASEEMKNLEQMMSAMNAPSEPDPELKQLGGMLENILDIQHPERVQERLRQTSKSQKGKVFTVNKKLEEGHVSSLQGGAVKQSATTANANSFYSLDEMDINDEVQNALEAVIHETQSIVNGSIVKLRLTSDIFINGTFIPRNSFVFGTASLKGERLEIKINTIKFKNSIFPVELSVYDMDGIDGIYIPGAINRDVAKASADRSMQSIGIEGLSDSWGAQAATMGVEAAKSLLSKKVKLIKVVVKAGYQVLLYDEKEKNAK</sequence>
<dbReference type="InterPro" id="IPR022187">
    <property type="entry name" value="Conjug_transposon_TraM"/>
</dbReference>
<protein>
    <submittedName>
        <fullName evidence="2">Conjugative transposon protein TraM</fullName>
    </submittedName>
</protein>
<evidence type="ECO:0000313" key="2">
    <source>
        <dbReference type="EMBL" id="MCC9063669.1"/>
    </source>
</evidence>
<feature type="domain" description="Conjugative transposon TraM C-terminal" evidence="1">
    <location>
        <begin position="280"/>
        <end position="422"/>
    </location>
</feature>
<organism evidence="2 3">
    <name type="scientific">Flavobacterium piscisymbiosum</name>
    <dbReference type="NCBI Taxonomy" id="2893753"/>
    <lineage>
        <taxon>Bacteria</taxon>
        <taxon>Pseudomonadati</taxon>
        <taxon>Bacteroidota</taxon>
        <taxon>Flavobacteriia</taxon>
        <taxon>Flavobacteriales</taxon>
        <taxon>Flavobacteriaceae</taxon>
        <taxon>Flavobacterium</taxon>
    </lineage>
</organism>
<dbReference type="NCBIfam" id="TIGR03779">
    <property type="entry name" value="Bac_Flav_CT_M"/>
    <property type="match status" value="1"/>
</dbReference>
<gene>
    <name evidence="2" type="primary">traM</name>
    <name evidence="2" type="ORF">LNP81_11785</name>
</gene>
<dbReference type="EMBL" id="JAJJMM010000001">
    <property type="protein sequence ID" value="MCC9063669.1"/>
    <property type="molecule type" value="Genomic_DNA"/>
</dbReference>
<accession>A0ABS8MDZ3</accession>
<evidence type="ECO:0000259" key="1">
    <source>
        <dbReference type="Pfam" id="PF12508"/>
    </source>
</evidence>
<dbReference type="Pfam" id="PF12508">
    <property type="entry name" value="Transposon_TraM"/>
    <property type="match status" value="1"/>
</dbReference>
<dbReference type="InterPro" id="IPR055407">
    <property type="entry name" value="TraM_C"/>
</dbReference>
<proteinExistence type="predicted"/>
<dbReference type="Proteomes" id="UP001430679">
    <property type="component" value="Unassembled WGS sequence"/>
</dbReference>
<comment type="caution">
    <text evidence="2">The sequence shown here is derived from an EMBL/GenBank/DDBJ whole genome shotgun (WGS) entry which is preliminary data.</text>
</comment>
<evidence type="ECO:0000313" key="3">
    <source>
        <dbReference type="Proteomes" id="UP001430679"/>
    </source>
</evidence>
<dbReference type="RefSeq" id="WP_230036049.1">
    <property type="nucleotide sequence ID" value="NZ_JAJJMM010000001.1"/>
</dbReference>
<name>A0ABS8MDZ3_9FLAO</name>